<evidence type="ECO:0008006" key="4">
    <source>
        <dbReference type="Google" id="ProtNLM"/>
    </source>
</evidence>
<dbReference type="PANTHER" id="PTHR13833:SF71">
    <property type="entry name" value="NHL DOMAIN-CONTAINING PROTEIN"/>
    <property type="match status" value="1"/>
</dbReference>
<proteinExistence type="predicted"/>
<dbReference type="InterPro" id="IPR011042">
    <property type="entry name" value="6-blade_b-propeller_TolB-like"/>
</dbReference>
<dbReference type="RefSeq" id="WP_261758705.1">
    <property type="nucleotide sequence ID" value="NZ_CP104562.2"/>
</dbReference>
<evidence type="ECO:0000313" key="3">
    <source>
        <dbReference type="Proteomes" id="UP001064933"/>
    </source>
</evidence>
<dbReference type="SUPFAM" id="SSF101898">
    <property type="entry name" value="NHL repeat"/>
    <property type="match status" value="1"/>
</dbReference>
<dbReference type="SUPFAM" id="SSF63829">
    <property type="entry name" value="Calcium-dependent phosphotriesterase"/>
    <property type="match status" value="2"/>
</dbReference>
<reference evidence="2" key="1">
    <citation type="submission" date="2022-10" db="EMBL/GenBank/DDBJ databases">
        <title>Characterization and whole genome sequencing of a new Roseateles species, isolated from fresh water.</title>
        <authorList>
            <person name="Guliayeva D.Y."/>
            <person name="Akhremchuk A.E."/>
            <person name="Sikolenko M.A."/>
            <person name="Valentovich L.N."/>
            <person name="Sidarenka A.V."/>
        </authorList>
    </citation>
    <scope>NUCLEOTIDE SEQUENCE</scope>
    <source>
        <strain evidence="2">BIM B-1768</strain>
    </source>
</reference>
<dbReference type="Proteomes" id="UP001064933">
    <property type="component" value="Chromosome"/>
</dbReference>
<keyword evidence="1" id="KW-0732">Signal</keyword>
<dbReference type="PROSITE" id="PS51257">
    <property type="entry name" value="PROKAR_LIPOPROTEIN"/>
    <property type="match status" value="1"/>
</dbReference>
<evidence type="ECO:0000313" key="2">
    <source>
        <dbReference type="EMBL" id="UXH78874.1"/>
    </source>
</evidence>
<evidence type="ECO:0000256" key="1">
    <source>
        <dbReference type="SAM" id="SignalP"/>
    </source>
</evidence>
<dbReference type="EMBL" id="CP104562">
    <property type="protein sequence ID" value="UXH78874.1"/>
    <property type="molecule type" value="Genomic_DNA"/>
</dbReference>
<sequence>MFGRSTHPRMLPLMLACALAGCGGGGGGESSATPGGNAGTVAPDPALVQPHMVSPLPYNVAVPTGTVLRVVAGFSFERYDQVVPDSFRYGWTVGGVAIDTPGFEWVATTPGSLTVDLKVTDAGGHVRAAASDALSVRSVQVDPVIVSLGGAGMRDGGPLARFNQPVGLLPATDGGMLVLDQGNSVIRKIGKDGVVSTVAGVPTLGGDQLGKNGVARLGAPLSFTRDAAGNLYVADVYRLLKVSPQGAITAVPGGLYAGRLADTAPGVSWTRVIAATPNGDLYVASRNTVRLLKGGTATLLSGSLDVFDNVDGAQADARFTDIRAMVVGPDGELWIQDGCTRLRRLSRDGRVDTVARTPDAVYPGRCGTGLAVAPGGGVYLATASDVTLVKPDGSMQTVLGHGGVDAVAVDADGTLHTALTDDHTVTRHVIGAPYTFGLSPKERSSFPSPFQDLASFGEVRSFGVHPSGDLYFIDNARLCRVASPSGDVGCVAGRKDSTDPVDGSPIVARLSTWQDAEVTIDRAGQVYFSDFQTLRRYTPSTGEIATIAGDPRTMGAIEDADGAGAAAAFRRPRSLTTDSKGNVYAIANQNRVLRITPAGVVTTLVRYSDGNWNLDRLAVGTDDQLYAMNNLGIFKVVEGSALTRVDWPKNPRLLPGFSGGAVVTGPDGAFWILNTVADTRDLAWLERATLTERRDVLWFGPVRRQVVVGMPEHEFDLKFRAVGIDAQGRLVMSERGRFGFWRLSEPVSAGL</sequence>
<name>A0ABY6B4J6_9BURK</name>
<accession>A0ABY6B4J6</accession>
<protein>
    <recommendedName>
        <fullName evidence="4">NHL repeat-containing protein</fullName>
    </recommendedName>
</protein>
<organism evidence="2 3">
    <name type="scientific">Roseateles amylovorans</name>
    <dbReference type="NCBI Taxonomy" id="2978473"/>
    <lineage>
        <taxon>Bacteria</taxon>
        <taxon>Pseudomonadati</taxon>
        <taxon>Pseudomonadota</taxon>
        <taxon>Betaproteobacteria</taxon>
        <taxon>Burkholderiales</taxon>
        <taxon>Sphaerotilaceae</taxon>
        <taxon>Roseateles</taxon>
    </lineage>
</organism>
<keyword evidence="3" id="KW-1185">Reference proteome</keyword>
<gene>
    <name evidence="2" type="ORF">N4261_02730</name>
</gene>
<feature type="chain" id="PRO_5045936468" description="NHL repeat-containing protein" evidence="1">
    <location>
        <begin position="21"/>
        <end position="751"/>
    </location>
</feature>
<feature type="signal peptide" evidence="1">
    <location>
        <begin position="1"/>
        <end position="20"/>
    </location>
</feature>
<dbReference type="Gene3D" id="2.120.10.30">
    <property type="entry name" value="TolB, C-terminal domain"/>
    <property type="match status" value="3"/>
</dbReference>
<dbReference type="PANTHER" id="PTHR13833">
    <property type="match status" value="1"/>
</dbReference>